<protein>
    <submittedName>
        <fullName evidence="1">Putative phosphoglycerate mutase</fullName>
    </submittedName>
</protein>
<reference evidence="2" key="1">
    <citation type="submission" date="2018-05" db="EMBL/GenBank/DDBJ databases">
        <authorList>
            <person name="Deangelis K."/>
            <person name="Huntemann M."/>
            <person name="Clum A."/>
            <person name="Pillay M."/>
            <person name="Palaniappan K."/>
            <person name="Varghese N."/>
            <person name="Mikhailova N."/>
            <person name="Stamatis D."/>
            <person name="Reddy T."/>
            <person name="Daum C."/>
            <person name="Shapiro N."/>
            <person name="Ivanova N."/>
            <person name="Kyrpides N."/>
            <person name="Woyke T."/>
        </authorList>
    </citation>
    <scope>NUCLEOTIDE SEQUENCE [LARGE SCALE GENOMIC DNA]</scope>
    <source>
        <strain evidence="2">GAS496</strain>
    </source>
</reference>
<dbReference type="CDD" id="cd07067">
    <property type="entry name" value="HP_PGM_like"/>
    <property type="match status" value="1"/>
</dbReference>
<evidence type="ECO:0000313" key="1">
    <source>
        <dbReference type="EMBL" id="PXX13228.1"/>
    </source>
</evidence>
<keyword evidence="2" id="KW-1185">Reference proteome</keyword>
<dbReference type="Proteomes" id="UP000247781">
    <property type="component" value="Unassembled WGS sequence"/>
</dbReference>
<reference evidence="1 2" key="2">
    <citation type="submission" date="2018-06" db="EMBL/GenBank/DDBJ databases">
        <title>Sequencing of bacterial isolates from soil warming experiment in Harvard Forest, Massachusetts, USA.</title>
        <authorList>
            <person name="Deangelis K.PhD."/>
        </authorList>
    </citation>
    <scope>NUCLEOTIDE SEQUENCE [LARGE SCALE GENOMIC DNA]</scope>
    <source>
        <strain evidence="1 2">GAS496</strain>
    </source>
</reference>
<dbReference type="Pfam" id="PF00300">
    <property type="entry name" value="His_Phos_1"/>
    <property type="match status" value="1"/>
</dbReference>
<dbReference type="AlphaFoldDB" id="A0A318HNH1"/>
<gene>
    <name evidence="1" type="ORF">C8E89_101380</name>
</gene>
<dbReference type="InterPro" id="IPR013078">
    <property type="entry name" value="His_Pase_superF_clade-1"/>
</dbReference>
<comment type="caution">
    <text evidence="1">The sequence shown here is derived from an EMBL/GenBank/DDBJ whole genome shotgun (WGS) entry which is preliminary data.</text>
</comment>
<sequence length="238" mass="26099">MQSQLRLAGGASSRFERRKAVAYRAGERAHGIYRGTVQLLLVRHALPLRSEPGEGSDPYLSAEGIEQAKRLPDALARFPISRLVSSPQIRSVQTAQPVADALGLAVEIDERLAEYDRDMEHYVPIEQIAAEFPEELARLASGHLPSTVDETAFLARINAGIRDLVASGDHEDTVAVFSHGGVINGLLHTILGTEKVLCFNVDYAGVTRLLSSRDGNLYVAAVNGTEHVWDLLPRNQRW</sequence>
<dbReference type="GO" id="GO:0016791">
    <property type="term" value="F:phosphatase activity"/>
    <property type="evidence" value="ECO:0007669"/>
    <property type="project" value="TreeGrafter"/>
</dbReference>
<dbReference type="PANTHER" id="PTHR48100">
    <property type="entry name" value="BROAD-SPECIFICITY PHOSPHATASE YOR283W-RELATED"/>
    <property type="match status" value="1"/>
</dbReference>
<dbReference type="SUPFAM" id="SSF53254">
    <property type="entry name" value="Phosphoglycerate mutase-like"/>
    <property type="match status" value="1"/>
</dbReference>
<proteinExistence type="predicted"/>
<dbReference type="InterPro" id="IPR050275">
    <property type="entry name" value="PGM_Phosphatase"/>
</dbReference>
<dbReference type="EMBL" id="QJJU01000001">
    <property type="protein sequence ID" value="PXX13228.1"/>
    <property type="molecule type" value="Genomic_DNA"/>
</dbReference>
<accession>A0A318HNH1</accession>
<dbReference type="SMART" id="SM00855">
    <property type="entry name" value="PGAM"/>
    <property type="match status" value="1"/>
</dbReference>
<dbReference type="InterPro" id="IPR029033">
    <property type="entry name" value="His_PPase_superfam"/>
</dbReference>
<evidence type="ECO:0000313" key="2">
    <source>
        <dbReference type="Proteomes" id="UP000247781"/>
    </source>
</evidence>
<name>A0A318HNH1_9MYCO</name>
<dbReference type="Gene3D" id="3.40.50.1240">
    <property type="entry name" value="Phosphoglycerate mutase-like"/>
    <property type="match status" value="1"/>
</dbReference>
<dbReference type="GO" id="GO:0005737">
    <property type="term" value="C:cytoplasm"/>
    <property type="evidence" value="ECO:0007669"/>
    <property type="project" value="TreeGrafter"/>
</dbReference>
<organism evidence="1 2">
    <name type="scientific">Mycolicibacterium moriokaense</name>
    <dbReference type="NCBI Taxonomy" id="39691"/>
    <lineage>
        <taxon>Bacteria</taxon>
        <taxon>Bacillati</taxon>
        <taxon>Actinomycetota</taxon>
        <taxon>Actinomycetes</taxon>
        <taxon>Mycobacteriales</taxon>
        <taxon>Mycobacteriaceae</taxon>
        <taxon>Mycolicibacterium</taxon>
    </lineage>
</organism>
<dbReference type="PANTHER" id="PTHR48100:SF1">
    <property type="entry name" value="HISTIDINE PHOSPHATASE FAMILY PROTEIN-RELATED"/>
    <property type="match status" value="1"/>
</dbReference>